<gene>
    <name evidence="2" type="ORF">A6A40_25585</name>
</gene>
<dbReference type="AlphaFoldDB" id="A0A2R4VVI3"/>
<protein>
    <submittedName>
        <fullName evidence="2">Uncharacterized protein</fullName>
    </submittedName>
</protein>
<evidence type="ECO:0000256" key="1">
    <source>
        <dbReference type="SAM" id="MobiDB-lite"/>
    </source>
</evidence>
<evidence type="ECO:0000313" key="3">
    <source>
        <dbReference type="Proteomes" id="UP000077405"/>
    </source>
</evidence>
<geneLocation type="plasmid" evidence="2 3">
    <name>pYZ5</name>
</geneLocation>
<keyword evidence="2" id="KW-0614">Plasmid</keyword>
<dbReference type="EMBL" id="CP028906">
    <property type="protein sequence ID" value="AWB08401.1"/>
    <property type="molecule type" value="Genomic_DNA"/>
</dbReference>
<name>A0A2R4VVI3_9PROT</name>
<dbReference type="Proteomes" id="UP000077405">
    <property type="component" value="Plasmid pYZ5"/>
</dbReference>
<evidence type="ECO:0000313" key="2">
    <source>
        <dbReference type="EMBL" id="AWB08401.1"/>
    </source>
</evidence>
<proteinExistence type="predicted"/>
<reference evidence="2 3" key="1">
    <citation type="submission" date="2018-04" db="EMBL/GenBank/DDBJ databases">
        <title>Complete genome sequence of the nitrogen-fixing bacterium Azospirillum humicireducens type strain SgZ-5.</title>
        <authorList>
            <person name="Yu Z."/>
        </authorList>
    </citation>
    <scope>NUCLEOTIDE SEQUENCE [LARGE SCALE GENOMIC DNA]</scope>
    <source>
        <strain evidence="2 3">SgZ-5</strain>
        <plasmid evidence="2 3">pYZ5</plasmid>
    </source>
</reference>
<keyword evidence="3" id="KW-1185">Reference proteome</keyword>
<feature type="region of interest" description="Disordered" evidence="1">
    <location>
        <begin position="61"/>
        <end position="84"/>
    </location>
</feature>
<dbReference type="KEGG" id="ahu:A6A40_25585"/>
<accession>A0A2R4VVI3</accession>
<organism evidence="2 3">
    <name type="scientific">Azospirillum humicireducens</name>
    <dbReference type="NCBI Taxonomy" id="1226968"/>
    <lineage>
        <taxon>Bacteria</taxon>
        <taxon>Pseudomonadati</taxon>
        <taxon>Pseudomonadota</taxon>
        <taxon>Alphaproteobacteria</taxon>
        <taxon>Rhodospirillales</taxon>
        <taxon>Azospirillaceae</taxon>
        <taxon>Azospirillum</taxon>
    </lineage>
</organism>
<sequence>MQGQSADVPGKFPALPPLTGIGRSAIAGLAADEGICPNLFTTPPQPFKSAGHFVQSTERFSGCAAAGGDALPPAPPERSPNDQG</sequence>
<feature type="compositionally biased region" description="Low complexity" evidence="1">
    <location>
        <begin position="62"/>
        <end position="71"/>
    </location>
</feature>